<dbReference type="RefSeq" id="WP_184385035.1">
    <property type="nucleotide sequence ID" value="NZ_JACIDJ010000005.1"/>
</dbReference>
<reference evidence="2 3" key="1">
    <citation type="submission" date="2020-08" db="EMBL/GenBank/DDBJ databases">
        <title>Genomic Encyclopedia of Type Strains, Phase IV (KMG-IV): sequencing the most valuable type-strain genomes for metagenomic binning, comparative biology and taxonomic classification.</title>
        <authorList>
            <person name="Goeker M."/>
        </authorList>
    </citation>
    <scope>NUCLEOTIDE SEQUENCE [LARGE SCALE GENOMIC DNA]</scope>
    <source>
        <strain evidence="2 3">DSM 19979</strain>
    </source>
</reference>
<evidence type="ECO:0000313" key="3">
    <source>
        <dbReference type="Proteomes" id="UP000553193"/>
    </source>
</evidence>
<comment type="caution">
    <text evidence="2">The sequence shown here is derived from an EMBL/GenBank/DDBJ whole genome shotgun (WGS) entry which is preliminary data.</text>
</comment>
<sequence>MRPRPLRVNARRGTRLARHDTHEFRLEAVAAEFALNAQRRARLTRQIELLERQRAGAMSSLAQVEARMVVLQRRMRGAEDAPAVPAPAPTHRPRIILEY</sequence>
<dbReference type="AlphaFoldDB" id="A0A840AFT5"/>
<gene>
    <name evidence="2" type="ORF">GGQ83_002795</name>
</gene>
<evidence type="ECO:0000256" key="1">
    <source>
        <dbReference type="SAM" id="MobiDB-lite"/>
    </source>
</evidence>
<dbReference type="Proteomes" id="UP000553193">
    <property type="component" value="Unassembled WGS sequence"/>
</dbReference>
<name>A0A840AFT5_9PROT</name>
<proteinExistence type="predicted"/>
<organism evidence="2 3">
    <name type="scientific">Roseococcus suduntuyensis</name>
    <dbReference type="NCBI Taxonomy" id="455361"/>
    <lineage>
        <taxon>Bacteria</taxon>
        <taxon>Pseudomonadati</taxon>
        <taxon>Pseudomonadota</taxon>
        <taxon>Alphaproteobacteria</taxon>
        <taxon>Acetobacterales</taxon>
        <taxon>Roseomonadaceae</taxon>
        <taxon>Roseococcus</taxon>
    </lineage>
</organism>
<evidence type="ECO:0000313" key="2">
    <source>
        <dbReference type="EMBL" id="MBB3899343.1"/>
    </source>
</evidence>
<dbReference type="EMBL" id="JACIDJ010000005">
    <property type="protein sequence ID" value="MBB3899343.1"/>
    <property type="molecule type" value="Genomic_DNA"/>
</dbReference>
<accession>A0A840AFT5</accession>
<feature type="region of interest" description="Disordered" evidence="1">
    <location>
        <begin position="77"/>
        <end position="99"/>
    </location>
</feature>
<keyword evidence="3" id="KW-1185">Reference proteome</keyword>
<protein>
    <submittedName>
        <fullName evidence="2">Uncharacterized protein</fullName>
    </submittedName>
</protein>